<organism evidence="2 3">
    <name type="scientific">Rotaria magnacalcarata</name>
    <dbReference type="NCBI Taxonomy" id="392030"/>
    <lineage>
        <taxon>Eukaryota</taxon>
        <taxon>Metazoa</taxon>
        <taxon>Spiralia</taxon>
        <taxon>Gnathifera</taxon>
        <taxon>Rotifera</taxon>
        <taxon>Eurotatoria</taxon>
        <taxon>Bdelloidea</taxon>
        <taxon>Philodinida</taxon>
        <taxon>Philodinidae</taxon>
        <taxon>Rotaria</taxon>
    </lineage>
</organism>
<name>A0A8S2WMR7_9BILA</name>
<dbReference type="InterPro" id="IPR013783">
    <property type="entry name" value="Ig-like_fold"/>
</dbReference>
<dbReference type="InterPro" id="IPR036179">
    <property type="entry name" value="Ig-like_dom_sf"/>
</dbReference>
<accession>A0A8S2WMR7</accession>
<evidence type="ECO:0008006" key="4">
    <source>
        <dbReference type="Google" id="ProtNLM"/>
    </source>
</evidence>
<dbReference type="SUPFAM" id="SSF48726">
    <property type="entry name" value="Immunoglobulin"/>
    <property type="match status" value="1"/>
</dbReference>
<evidence type="ECO:0000313" key="1">
    <source>
        <dbReference type="EMBL" id="CAF4324703.1"/>
    </source>
</evidence>
<evidence type="ECO:0000313" key="2">
    <source>
        <dbReference type="EMBL" id="CAF4451557.1"/>
    </source>
</evidence>
<proteinExistence type="predicted"/>
<gene>
    <name evidence="1" type="ORF">BYL167_LOCUS28429</name>
    <name evidence="2" type="ORF">GIL414_LOCUS32446</name>
</gene>
<reference evidence="2" key="1">
    <citation type="submission" date="2021-02" db="EMBL/GenBank/DDBJ databases">
        <authorList>
            <person name="Nowell W R."/>
        </authorList>
    </citation>
    <scope>NUCLEOTIDE SEQUENCE</scope>
</reference>
<dbReference type="EMBL" id="CAJOBH010040226">
    <property type="protein sequence ID" value="CAF4324703.1"/>
    <property type="molecule type" value="Genomic_DNA"/>
</dbReference>
<sequence>SRNGNLYFSRVTDGDAGRYYCAVQAKNSRLRYLPSQTSEGTELVVRSTFGQERGPRIFPSFPHIFPMTRLPKLSENISIECISEGYPI</sequence>
<dbReference type="Proteomes" id="UP000681720">
    <property type="component" value="Unassembled WGS sequence"/>
</dbReference>
<dbReference type="CDD" id="cd00096">
    <property type="entry name" value="Ig"/>
    <property type="match status" value="1"/>
</dbReference>
<dbReference type="EMBL" id="CAJOBJ010068900">
    <property type="protein sequence ID" value="CAF4451557.1"/>
    <property type="molecule type" value="Genomic_DNA"/>
</dbReference>
<feature type="non-terminal residue" evidence="2">
    <location>
        <position position="1"/>
    </location>
</feature>
<dbReference type="Gene3D" id="2.60.40.10">
    <property type="entry name" value="Immunoglobulins"/>
    <property type="match status" value="1"/>
</dbReference>
<dbReference type="Proteomes" id="UP000681967">
    <property type="component" value="Unassembled WGS sequence"/>
</dbReference>
<evidence type="ECO:0000313" key="3">
    <source>
        <dbReference type="Proteomes" id="UP000681720"/>
    </source>
</evidence>
<protein>
    <recommendedName>
        <fullName evidence="4">Ig-like domain-containing protein</fullName>
    </recommendedName>
</protein>
<dbReference type="AlphaFoldDB" id="A0A8S2WMR7"/>
<feature type="non-terminal residue" evidence="2">
    <location>
        <position position="88"/>
    </location>
</feature>
<comment type="caution">
    <text evidence="2">The sequence shown here is derived from an EMBL/GenBank/DDBJ whole genome shotgun (WGS) entry which is preliminary data.</text>
</comment>